<sequence>MAGAVTWSSRVRFILATTGFSVGLGNIWRFPYLAGENGGGAFVVIYVLCVAAIGGPIVVAELALGRQGRGTPVAAFARLASREKASRPFWSLAGGLAMLTAFMILSFYCVIGGWILHYIYLALSGALTGIDHRQAEAVFSRLLASPVTLVFWQGVFLLINMGIIWRGLHNGIERVVSFLMPLLFALLFALAVYGVWIGEGRQAFGFLFQPDFSALNGQTVVDALGQAFFSVGVGMAAMLTYGSYLPSSVSIPRTAYIIVFADTIIALVAGLAIFPFVFAYGIAPSQGPGLVFVALPAALASFGGVLALGGFFCLLAVAAITSSIALLEVQVAWGREKGLPRGVCAFGAALLCWAVGLATVFSFNHAAHIYPLKMLPGYETATFFDVFDRLTSGIGLPVGGFLVAVFAGRVLSAEKMADELGWPYQGRAYIVWRFLMRWVLPLVIAVLLVNGVRE</sequence>
<evidence type="ECO:0000256" key="7">
    <source>
        <dbReference type="SAM" id="Phobius"/>
    </source>
</evidence>
<dbReference type="AlphaFoldDB" id="A0A3M0C8C6"/>
<feature type="transmembrane region" description="Helical" evidence="7">
    <location>
        <begin position="43"/>
        <end position="64"/>
    </location>
</feature>
<dbReference type="CDD" id="cd10336">
    <property type="entry name" value="SLC6sbd_Tyt1-Like"/>
    <property type="match status" value="1"/>
</dbReference>
<dbReference type="Pfam" id="PF00209">
    <property type="entry name" value="SNF"/>
    <property type="match status" value="2"/>
</dbReference>
<evidence type="ECO:0000256" key="3">
    <source>
        <dbReference type="ARBA" id="ARBA00022692"/>
    </source>
</evidence>
<dbReference type="Proteomes" id="UP000271227">
    <property type="component" value="Unassembled WGS sequence"/>
</dbReference>
<evidence type="ECO:0000256" key="1">
    <source>
        <dbReference type="ARBA" id="ARBA00004141"/>
    </source>
</evidence>
<keyword evidence="6" id="KW-0769">Symport</keyword>
<dbReference type="NCBIfam" id="NF037979">
    <property type="entry name" value="Na_transp"/>
    <property type="match status" value="1"/>
</dbReference>
<feature type="transmembrane region" description="Helical" evidence="7">
    <location>
        <begin position="394"/>
        <end position="413"/>
    </location>
</feature>
<dbReference type="InterPro" id="IPR037272">
    <property type="entry name" value="SNS_sf"/>
</dbReference>
<dbReference type="PROSITE" id="PS50267">
    <property type="entry name" value="NA_NEUROTRAN_SYMP_3"/>
    <property type="match status" value="1"/>
</dbReference>
<dbReference type="SUPFAM" id="SSF161070">
    <property type="entry name" value="SNF-like"/>
    <property type="match status" value="1"/>
</dbReference>
<dbReference type="InParanoid" id="A0A3M0C8C6"/>
<feature type="transmembrane region" description="Helical" evidence="7">
    <location>
        <begin position="223"/>
        <end position="244"/>
    </location>
</feature>
<protein>
    <recommendedName>
        <fullName evidence="6">Transporter</fullName>
    </recommendedName>
</protein>
<evidence type="ECO:0000256" key="2">
    <source>
        <dbReference type="ARBA" id="ARBA00022448"/>
    </source>
</evidence>
<evidence type="ECO:0000313" key="9">
    <source>
        <dbReference type="Proteomes" id="UP000271227"/>
    </source>
</evidence>
<comment type="caution">
    <text evidence="8">The sequence shown here is derived from an EMBL/GenBank/DDBJ whole genome shotgun (WGS) entry which is preliminary data.</text>
</comment>
<feature type="transmembrane region" description="Helical" evidence="7">
    <location>
        <begin position="302"/>
        <end position="327"/>
    </location>
</feature>
<dbReference type="PANTHER" id="PTHR42948:SF1">
    <property type="entry name" value="TRANSPORTER"/>
    <property type="match status" value="1"/>
</dbReference>
<feature type="transmembrane region" description="Helical" evidence="7">
    <location>
        <begin position="12"/>
        <end position="31"/>
    </location>
</feature>
<keyword evidence="5 7" id="KW-0472">Membrane</keyword>
<accession>A0A3M0C8C6</accession>
<comment type="similarity">
    <text evidence="6">Belongs to the sodium:neurotransmitter symporter (SNF) (TC 2.A.22) family.</text>
</comment>
<dbReference type="RefSeq" id="WP_121939198.1">
    <property type="nucleotide sequence ID" value="NZ_REFR01000012.1"/>
</dbReference>
<feature type="transmembrane region" description="Helical" evidence="7">
    <location>
        <begin position="434"/>
        <end position="452"/>
    </location>
</feature>
<dbReference type="GO" id="GO:0015293">
    <property type="term" value="F:symporter activity"/>
    <property type="evidence" value="ECO:0007669"/>
    <property type="project" value="UniProtKB-KW"/>
</dbReference>
<keyword evidence="3 6" id="KW-0812">Transmembrane</keyword>
<reference evidence="8 9" key="1">
    <citation type="submission" date="2018-10" db="EMBL/GenBank/DDBJ databases">
        <title>Genomic Encyclopedia of Archaeal and Bacterial Type Strains, Phase II (KMG-II): from individual species to whole genera.</title>
        <authorList>
            <person name="Goeker M."/>
        </authorList>
    </citation>
    <scope>NUCLEOTIDE SEQUENCE [LARGE SCALE GENOMIC DNA]</scope>
    <source>
        <strain evidence="8 9">DSM 25217</strain>
    </source>
</reference>
<evidence type="ECO:0000256" key="4">
    <source>
        <dbReference type="ARBA" id="ARBA00022989"/>
    </source>
</evidence>
<comment type="subcellular location">
    <subcellularLocation>
        <location evidence="1">Membrane</location>
        <topology evidence="1">Multi-pass membrane protein</topology>
    </subcellularLocation>
</comment>
<dbReference type="PROSITE" id="PS00610">
    <property type="entry name" value="NA_NEUROTRAN_SYMP_1"/>
    <property type="match status" value="1"/>
</dbReference>
<gene>
    <name evidence="8" type="ORF">BXY39_2521</name>
</gene>
<dbReference type="InterPro" id="IPR000175">
    <property type="entry name" value="Na/ntran_symport"/>
</dbReference>
<feature type="transmembrane region" description="Helical" evidence="7">
    <location>
        <begin position="142"/>
        <end position="163"/>
    </location>
</feature>
<feature type="transmembrane region" description="Helical" evidence="7">
    <location>
        <begin position="89"/>
        <end position="122"/>
    </location>
</feature>
<dbReference type="InterPro" id="IPR047218">
    <property type="entry name" value="YocR/YhdH-like"/>
</dbReference>
<keyword evidence="2 6" id="KW-0813">Transport</keyword>
<organism evidence="8 9">
    <name type="scientific">Eilatimonas milleporae</name>
    <dbReference type="NCBI Taxonomy" id="911205"/>
    <lineage>
        <taxon>Bacteria</taxon>
        <taxon>Pseudomonadati</taxon>
        <taxon>Pseudomonadota</taxon>
        <taxon>Alphaproteobacteria</taxon>
        <taxon>Kordiimonadales</taxon>
        <taxon>Kordiimonadaceae</taxon>
        <taxon>Eilatimonas</taxon>
    </lineage>
</organism>
<dbReference type="GO" id="GO:0016020">
    <property type="term" value="C:membrane"/>
    <property type="evidence" value="ECO:0007669"/>
    <property type="project" value="UniProtKB-SubCell"/>
</dbReference>
<evidence type="ECO:0000256" key="5">
    <source>
        <dbReference type="ARBA" id="ARBA00023136"/>
    </source>
</evidence>
<dbReference type="EMBL" id="REFR01000012">
    <property type="protein sequence ID" value="RMB04947.1"/>
    <property type="molecule type" value="Genomic_DNA"/>
</dbReference>
<feature type="transmembrane region" description="Helical" evidence="7">
    <location>
        <begin position="256"/>
        <end position="282"/>
    </location>
</feature>
<evidence type="ECO:0000256" key="6">
    <source>
        <dbReference type="RuleBase" id="RU003732"/>
    </source>
</evidence>
<keyword evidence="4 7" id="KW-1133">Transmembrane helix</keyword>
<evidence type="ECO:0000313" key="8">
    <source>
        <dbReference type="EMBL" id="RMB04947.1"/>
    </source>
</evidence>
<dbReference type="PRINTS" id="PR00176">
    <property type="entry name" value="NANEUSMPORT"/>
</dbReference>
<dbReference type="OrthoDB" id="9762833at2"/>
<feature type="transmembrane region" description="Helical" evidence="7">
    <location>
        <begin position="339"/>
        <end position="363"/>
    </location>
</feature>
<feature type="transmembrane region" description="Helical" evidence="7">
    <location>
        <begin position="175"/>
        <end position="197"/>
    </location>
</feature>
<keyword evidence="9" id="KW-1185">Reference proteome</keyword>
<dbReference type="PANTHER" id="PTHR42948">
    <property type="entry name" value="TRANSPORTER"/>
    <property type="match status" value="1"/>
</dbReference>
<proteinExistence type="inferred from homology"/>
<name>A0A3M0C8C6_9PROT</name>